<comment type="caution">
    <text evidence="1">The sequence shown here is derived from an EMBL/GenBank/DDBJ whole genome shotgun (WGS) entry which is preliminary data.</text>
</comment>
<organism evidence="1 2">
    <name type="scientific">Leptospira langatensis</name>
    <dbReference type="NCBI Taxonomy" id="2484983"/>
    <lineage>
        <taxon>Bacteria</taxon>
        <taxon>Pseudomonadati</taxon>
        <taxon>Spirochaetota</taxon>
        <taxon>Spirochaetia</taxon>
        <taxon>Leptospirales</taxon>
        <taxon>Leptospiraceae</taxon>
        <taxon>Leptospira</taxon>
    </lineage>
</organism>
<dbReference type="EMBL" id="RQGC01000009">
    <property type="protein sequence ID" value="TGL39679.1"/>
    <property type="molecule type" value="Genomic_DNA"/>
</dbReference>
<keyword evidence="2" id="KW-1185">Reference proteome</keyword>
<protein>
    <recommendedName>
        <fullName evidence="3">Peptidase C39-like domain-containing protein</fullName>
    </recommendedName>
</protein>
<proteinExistence type="predicted"/>
<evidence type="ECO:0008006" key="3">
    <source>
        <dbReference type="Google" id="ProtNLM"/>
    </source>
</evidence>
<accession>A0ABY2MCD1</accession>
<gene>
    <name evidence="1" type="ORF">EHQ53_14250</name>
</gene>
<evidence type="ECO:0000313" key="2">
    <source>
        <dbReference type="Proteomes" id="UP000297273"/>
    </source>
</evidence>
<evidence type="ECO:0000313" key="1">
    <source>
        <dbReference type="EMBL" id="TGL39679.1"/>
    </source>
</evidence>
<dbReference type="RefSeq" id="WP_135646453.1">
    <property type="nucleotide sequence ID" value="NZ_RQGC01000009.1"/>
</dbReference>
<name>A0ABY2MCD1_9LEPT</name>
<sequence length="177" mass="19798">MTEKIPGSSDCGYSSFCEMASFFDKSYGTIQKVQEVIANLEPYEGPEGFGNYLVKTFAWAKKIFSEHHRIGSDLRAYAELARNLFPKLTIIHADGGTWDQFDSILEEGFPIMIFTMLAGTGHFVCVEKKDSSFYTVQDPWGDAMVGYANHDGSNAKYPIAFLKSKVGPKPYFVAMKN</sequence>
<reference evidence="2" key="1">
    <citation type="journal article" date="2019" name="PLoS Negl. Trop. Dis.">
        <title>Revisiting the worldwide diversity of Leptospira species in the environment.</title>
        <authorList>
            <person name="Vincent A.T."/>
            <person name="Schiettekatte O."/>
            <person name="Bourhy P."/>
            <person name="Veyrier F.J."/>
            <person name="Picardeau M."/>
        </authorList>
    </citation>
    <scope>NUCLEOTIDE SEQUENCE [LARGE SCALE GENOMIC DNA]</scope>
    <source>
        <strain evidence="2">201702690</strain>
    </source>
</reference>
<dbReference type="Proteomes" id="UP000297273">
    <property type="component" value="Unassembled WGS sequence"/>
</dbReference>